<dbReference type="Proteomes" id="UP000327157">
    <property type="component" value="Chromosome 17"/>
</dbReference>
<dbReference type="AlphaFoldDB" id="A0A5N5G791"/>
<comment type="catalytic activity">
    <reaction evidence="1">
        <text>a 2'-deoxyribonucleoside 5'-diphosphate + ATP = a 2'-deoxyribonucleoside 5'-triphosphate + ADP</text>
        <dbReference type="Rhea" id="RHEA:44640"/>
        <dbReference type="ChEBI" id="CHEBI:30616"/>
        <dbReference type="ChEBI" id="CHEBI:61560"/>
        <dbReference type="ChEBI" id="CHEBI:73316"/>
        <dbReference type="ChEBI" id="CHEBI:456216"/>
        <dbReference type="EC" id="2.7.4.6"/>
    </reaction>
</comment>
<evidence type="ECO:0000313" key="6">
    <source>
        <dbReference type="EMBL" id="KAB2611128.1"/>
    </source>
</evidence>
<dbReference type="PANTHER" id="PTHR46503:SF9">
    <property type="entry name" value="INTER ALPHA-TRYPSIN INHIBITOR, HEAVY CHAIN-LIKE PROTEIN"/>
    <property type="match status" value="1"/>
</dbReference>
<dbReference type="OrthoDB" id="1729737at2759"/>
<dbReference type="SUPFAM" id="SSF53300">
    <property type="entry name" value="vWA-like"/>
    <property type="match status" value="1"/>
</dbReference>
<comment type="catalytic activity">
    <reaction evidence="2">
        <text>a ribonucleoside 5'-diphosphate + ATP = a ribonucleoside 5'-triphosphate + ADP</text>
        <dbReference type="Rhea" id="RHEA:18113"/>
        <dbReference type="ChEBI" id="CHEBI:30616"/>
        <dbReference type="ChEBI" id="CHEBI:57930"/>
        <dbReference type="ChEBI" id="CHEBI:61557"/>
        <dbReference type="ChEBI" id="CHEBI:456216"/>
        <dbReference type="EC" id="2.7.4.6"/>
    </reaction>
</comment>
<evidence type="ECO:0000313" key="7">
    <source>
        <dbReference type="Proteomes" id="UP000327157"/>
    </source>
</evidence>
<dbReference type="GO" id="GO:0006241">
    <property type="term" value="P:CTP biosynthetic process"/>
    <property type="evidence" value="ECO:0007669"/>
    <property type="project" value="InterPro"/>
</dbReference>
<dbReference type="SUPFAM" id="SSF54919">
    <property type="entry name" value="Nucleoside diphosphate kinase, NDK"/>
    <property type="match status" value="1"/>
</dbReference>
<dbReference type="InterPro" id="IPR023005">
    <property type="entry name" value="Nucleoside_diP_kinase_AS"/>
</dbReference>
<feature type="domain" description="VWFA" evidence="5">
    <location>
        <begin position="310"/>
        <end position="486"/>
    </location>
</feature>
<dbReference type="SMART" id="SM00562">
    <property type="entry name" value="NDK"/>
    <property type="match status" value="1"/>
</dbReference>
<proteinExistence type="inferred from homology"/>
<dbReference type="SMART" id="SM00327">
    <property type="entry name" value="VWA"/>
    <property type="match status" value="1"/>
</dbReference>
<dbReference type="Pfam" id="PF13768">
    <property type="entry name" value="VWA_3"/>
    <property type="match status" value="1"/>
</dbReference>
<evidence type="ECO:0000256" key="2">
    <source>
        <dbReference type="ARBA" id="ARBA00000937"/>
    </source>
</evidence>
<dbReference type="GO" id="GO:0004550">
    <property type="term" value="F:nucleoside diphosphate kinase activity"/>
    <property type="evidence" value="ECO:0007669"/>
    <property type="project" value="UniProtKB-EC"/>
</dbReference>
<evidence type="ECO:0000256" key="4">
    <source>
        <dbReference type="RuleBase" id="RU004011"/>
    </source>
</evidence>
<gene>
    <name evidence="6" type="ORF">D8674_019160</name>
</gene>
<dbReference type="InterPro" id="IPR034907">
    <property type="entry name" value="NDK-like_dom"/>
</dbReference>
<comment type="similarity">
    <text evidence="3 4">Belongs to the NDK family.</text>
</comment>
<name>A0A5N5G791_9ROSA</name>
<reference evidence="7" key="2">
    <citation type="submission" date="2019-10" db="EMBL/GenBank/DDBJ databases">
        <title>A de novo genome assembly of a pear dwarfing rootstock.</title>
        <authorList>
            <person name="Wang F."/>
            <person name="Wang J."/>
            <person name="Li S."/>
            <person name="Zhang Y."/>
            <person name="Fang M."/>
            <person name="Ma L."/>
            <person name="Zhao Y."/>
            <person name="Jiang S."/>
        </authorList>
    </citation>
    <scope>NUCLEOTIDE SEQUENCE [LARGE SCALE GENOMIC DNA]</scope>
</reference>
<dbReference type="GO" id="GO:0006183">
    <property type="term" value="P:GTP biosynthetic process"/>
    <property type="evidence" value="ECO:0007669"/>
    <property type="project" value="InterPro"/>
</dbReference>
<reference evidence="6 7" key="1">
    <citation type="submission" date="2019-09" db="EMBL/GenBank/DDBJ databases">
        <authorList>
            <person name="Ou C."/>
        </authorList>
    </citation>
    <scope>NUCLEOTIDE SEQUENCE [LARGE SCALE GENOMIC DNA]</scope>
    <source>
        <strain evidence="6">S2</strain>
        <tissue evidence="6">Leaf</tissue>
    </source>
</reference>
<feature type="binding site" evidence="3">
    <location>
        <position position="809"/>
    </location>
    <ligand>
        <name>ATP</name>
        <dbReference type="ChEBI" id="CHEBI:30616"/>
    </ligand>
</feature>
<evidence type="ECO:0000256" key="1">
    <source>
        <dbReference type="ARBA" id="ARBA00000082"/>
    </source>
</evidence>
<reference evidence="6 7" key="3">
    <citation type="submission" date="2019-11" db="EMBL/GenBank/DDBJ databases">
        <title>A de novo genome assembly of a pear dwarfing rootstock.</title>
        <authorList>
            <person name="Wang F."/>
            <person name="Wang J."/>
            <person name="Li S."/>
            <person name="Zhang Y."/>
            <person name="Fang M."/>
            <person name="Ma L."/>
            <person name="Zhao Y."/>
            <person name="Jiang S."/>
        </authorList>
    </citation>
    <scope>NUCLEOTIDE SEQUENCE [LARGE SCALE GENOMIC DNA]</scope>
    <source>
        <strain evidence="6">S2</strain>
        <tissue evidence="6">Leaf</tissue>
    </source>
</reference>
<dbReference type="PRINTS" id="PR01243">
    <property type="entry name" value="NUCDPKINASE"/>
</dbReference>
<dbReference type="PANTHER" id="PTHR46503">
    <property type="entry name" value="INTER-ALPHA-TRYPSIN INHIBITOR HEAVY CHAIN-LIKE PROTEIN"/>
    <property type="match status" value="1"/>
</dbReference>
<feature type="binding site" evidence="3">
    <location>
        <position position="803"/>
    </location>
    <ligand>
        <name>ATP</name>
        <dbReference type="ChEBI" id="CHEBI:30616"/>
    </ligand>
</feature>
<dbReference type="InterPro" id="IPR002035">
    <property type="entry name" value="VWF_A"/>
</dbReference>
<dbReference type="InterPro" id="IPR036850">
    <property type="entry name" value="NDK-like_dom_sf"/>
</dbReference>
<dbReference type="PROSITE" id="PS00469">
    <property type="entry name" value="NDPK"/>
    <property type="match status" value="1"/>
</dbReference>
<keyword evidence="7" id="KW-1185">Reference proteome</keyword>
<dbReference type="Pfam" id="PF00334">
    <property type="entry name" value="NDK"/>
    <property type="match status" value="1"/>
</dbReference>
<evidence type="ECO:0000259" key="5">
    <source>
        <dbReference type="PROSITE" id="PS50234"/>
    </source>
</evidence>
<protein>
    <submittedName>
        <fullName evidence="6">Inter alpha-trypsin inhibitor heavy chain 4-like</fullName>
    </submittedName>
</protein>
<dbReference type="PROSITE" id="PS50234">
    <property type="entry name" value="VWFA"/>
    <property type="match status" value="1"/>
</dbReference>
<sequence length="867" mass="96428">MAAEFTSCVEYGLGLSKRVFYGKESVPNPSEMKRSSKSYFPEAPMVYAVVSDPEIVDNPDIPSYQPYVHGLCQPPALIPLHMRGIGMEIEVYLDTAFVTVSGTWRVHCVSAAKRCECRLAVPMGEQGSLLGVEAEVAGRSYRTQLIAAEDPRNVEKVGQDGYFLKRQAYTLKVPQIRWSQKLLYHDGQFSLSVPFRFPAYVNPVGRKISKREKIMLNVNVGTNIDVSCKSTSHPLKEVRRQSGRLSFSYEAEVQSWSNAAFSFSYTVHTNDLYGGVFLQSPTLRDFDDREMFYFYLMPGNTQIRRVFKRQVIFIVDMSGSMLGDPLENAKNALLASLSNLNREDTFNIIAFNGGVHLFSSSMELATNEAVLKAKNWVDANLIANGGTNILLPFREAMILLAKTVDSLPFIFLITDGAVENEREICTFMEGYASAGSVCPRISTLGIGLYCNHYFLQMLAQIGKGYYDAAYDSESIDYKMQRLFTSASSVILANITVDALDSLDSLERYPSHIPDLSSGSPLIMSGRYEGSFPDSIKVRGTLADMSNFVIDLKVQRSKDIPLDQVLARRHIDMLTAHAWLLGSKELEEKVSKLSKQTGVPSEYTCMILLLTNEGKKAPESVMIQEVYNKITQWKKPESNSQKVIILGNLGFGFGNLTATVQNKAPGSEEEKPADATEIESTAGFNHKMLPRVVSFVSNFLLIGFVVSLSLPCRSDATAEKEMTLAIIKPDGLYDNYADKIKNAISDSGFRILNERLVQLDEDAAMSFYAEHSSRSFFSDLVKYMTSGPVLIMVLEKENAVADWRTLIGPTDASKAKITHPNSIRAMCGKDLQRNCVHGSDSLLSAQREISFFFKEKSPGSGSMEHDEL</sequence>
<feature type="binding site" evidence="3">
    <location>
        <position position="823"/>
    </location>
    <ligand>
        <name>ATP</name>
        <dbReference type="ChEBI" id="CHEBI:30616"/>
    </ligand>
</feature>
<organism evidence="6 7">
    <name type="scientific">Pyrus ussuriensis x Pyrus communis</name>
    <dbReference type="NCBI Taxonomy" id="2448454"/>
    <lineage>
        <taxon>Eukaryota</taxon>
        <taxon>Viridiplantae</taxon>
        <taxon>Streptophyta</taxon>
        <taxon>Embryophyta</taxon>
        <taxon>Tracheophyta</taxon>
        <taxon>Spermatophyta</taxon>
        <taxon>Magnoliopsida</taxon>
        <taxon>eudicotyledons</taxon>
        <taxon>Gunneridae</taxon>
        <taxon>Pentapetalae</taxon>
        <taxon>rosids</taxon>
        <taxon>fabids</taxon>
        <taxon>Rosales</taxon>
        <taxon>Rosaceae</taxon>
        <taxon>Amygdaloideae</taxon>
        <taxon>Maleae</taxon>
        <taxon>Pyrus</taxon>
    </lineage>
</organism>
<dbReference type="GO" id="GO:0006228">
    <property type="term" value="P:UTP biosynthetic process"/>
    <property type="evidence" value="ECO:0007669"/>
    <property type="project" value="InterPro"/>
</dbReference>
<dbReference type="EMBL" id="SMOL01000487">
    <property type="protein sequence ID" value="KAB2611128.1"/>
    <property type="molecule type" value="Genomic_DNA"/>
</dbReference>
<dbReference type="Gene3D" id="3.40.50.410">
    <property type="entry name" value="von Willebrand factor, type A domain"/>
    <property type="match status" value="1"/>
</dbReference>
<comment type="caution">
    <text evidence="6">The sequence shown here is derived from an EMBL/GenBank/DDBJ whole genome shotgun (WGS) entry which is preliminary data.</text>
</comment>
<feature type="active site" description="Pros-phosphohistidine intermediate" evidence="3">
    <location>
        <position position="836"/>
    </location>
</feature>
<evidence type="ECO:0000256" key="3">
    <source>
        <dbReference type="PROSITE-ProRule" id="PRU00706"/>
    </source>
</evidence>
<dbReference type="PROSITE" id="PS51374">
    <property type="entry name" value="NDPK_LIKE"/>
    <property type="match status" value="1"/>
</dbReference>
<feature type="binding site" evidence="3">
    <location>
        <position position="833"/>
    </location>
    <ligand>
        <name>ATP</name>
        <dbReference type="ChEBI" id="CHEBI:30616"/>
    </ligand>
</feature>
<accession>A0A5N5G791</accession>
<feature type="binding site" evidence="3">
    <location>
        <position position="727"/>
    </location>
    <ligand>
        <name>ATP</name>
        <dbReference type="ChEBI" id="CHEBI:30616"/>
    </ligand>
</feature>
<dbReference type="Gene3D" id="3.30.70.141">
    <property type="entry name" value="Nucleoside diphosphate kinase-like domain"/>
    <property type="match status" value="1"/>
</dbReference>
<dbReference type="InterPro" id="IPR036465">
    <property type="entry name" value="vWFA_dom_sf"/>
</dbReference>
<feature type="binding site" evidence="3">
    <location>
        <position position="775"/>
    </location>
    <ligand>
        <name>ATP</name>
        <dbReference type="ChEBI" id="CHEBI:30616"/>
    </ligand>
</feature>
<dbReference type="InterPro" id="IPR001564">
    <property type="entry name" value="Nucleoside_diP_kinase"/>
</dbReference>